<evidence type="ECO:0000313" key="2">
    <source>
        <dbReference type="Proteomes" id="UP000814033"/>
    </source>
</evidence>
<name>A0ACB8QZW3_9AGAM</name>
<keyword evidence="2" id="KW-1185">Reference proteome</keyword>
<dbReference type="EMBL" id="MU277012">
    <property type="protein sequence ID" value="KAI0037379.1"/>
    <property type="molecule type" value="Genomic_DNA"/>
</dbReference>
<comment type="caution">
    <text evidence="1">The sequence shown here is derived from an EMBL/GenBank/DDBJ whole genome shotgun (WGS) entry which is preliminary data.</text>
</comment>
<sequence>MRAPHTRRRRPFPPLPSASRLRAAFRRTRSLTPAGGAASGTLACSCGPPASSDCPALQLPRRRACVRACHRGAQPAARLAAWNLRTPAPPLCPRTPASPSKLRPGQRCRSRTACTASGPARAPSGLPWVGRKRFDKAWLGYAARGTAPP</sequence>
<organism evidence="1 2">
    <name type="scientific">Auriscalpium vulgare</name>
    <dbReference type="NCBI Taxonomy" id="40419"/>
    <lineage>
        <taxon>Eukaryota</taxon>
        <taxon>Fungi</taxon>
        <taxon>Dikarya</taxon>
        <taxon>Basidiomycota</taxon>
        <taxon>Agaricomycotina</taxon>
        <taxon>Agaricomycetes</taxon>
        <taxon>Russulales</taxon>
        <taxon>Auriscalpiaceae</taxon>
        <taxon>Auriscalpium</taxon>
    </lineage>
</organism>
<proteinExistence type="predicted"/>
<dbReference type="Proteomes" id="UP000814033">
    <property type="component" value="Unassembled WGS sequence"/>
</dbReference>
<reference evidence="1" key="2">
    <citation type="journal article" date="2022" name="New Phytol.">
        <title>Evolutionary transition to the ectomycorrhizal habit in the genomes of a hyperdiverse lineage of mushroom-forming fungi.</title>
        <authorList>
            <person name="Looney B."/>
            <person name="Miyauchi S."/>
            <person name="Morin E."/>
            <person name="Drula E."/>
            <person name="Courty P.E."/>
            <person name="Kohler A."/>
            <person name="Kuo A."/>
            <person name="LaButti K."/>
            <person name="Pangilinan J."/>
            <person name="Lipzen A."/>
            <person name="Riley R."/>
            <person name="Andreopoulos W."/>
            <person name="He G."/>
            <person name="Johnson J."/>
            <person name="Nolan M."/>
            <person name="Tritt A."/>
            <person name="Barry K.W."/>
            <person name="Grigoriev I.V."/>
            <person name="Nagy L.G."/>
            <person name="Hibbett D."/>
            <person name="Henrissat B."/>
            <person name="Matheny P.B."/>
            <person name="Labbe J."/>
            <person name="Martin F.M."/>
        </authorList>
    </citation>
    <scope>NUCLEOTIDE SEQUENCE</scope>
    <source>
        <strain evidence="1">FP105234-sp</strain>
    </source>
</reference>
<gene>
    <name evidence="1" type="ORF">FA95DRAFT_1684889</name>
</gene>
<protein>
    <submittedName>
        <fullName evidence="1">Uncharacterized protein</fullName>
    </submittedName>
</protein>
<accession>A0ACB8QZW3</accession>
<evidence type="ECO:0000313" key="1">
    <source>
        <dbReference type="EMBL" id="KAI0037379.1"/>
    </source>
</evidence>
<reference evidence="1" key="1">
    <citation type="submission" date="2021-02" db="EMBL/GenBank/DDBJ databases">
        <authorList>
            <consortium name="DOE Joint Genome Institute"/>
            <person name="Ahrendt S."/>
            <person name="Looney B.P."/>
            <person name="Miyauchi S."/>
            <person name="Morin E."/>
            <person name="Drula E."/>
            <person name="Courty P.E."/>
            <person name="Chicoki N."/>
            <person name="Fauchery L."/>
            <person name="Kohler A."/>
            <person name="Kuo A."/>
            <person name="Labutti K."/>
            <person name="Pangilinan J."/>
            <person name="Lipzen A."/>
            <person name="Riley R."/>
            <person name="Andreopoulos W."/>
            <person name="He G."/>
            <person name="Johnson J."/>
            <person name="Barry K.W."/>
            <person name="Grigoriev I.V."/>
            <person name="Nagy L."/>
            <person name="Hibbett D."/>
            <person name="Henrissat B."/>
            <person name="Matheny P.B."/>
            <person name="Labbe J."/>
            <person name="Martin F."/>
        </authorList>
    </citation>
    <scope>NUCLEOTIDE SEQUENCE</scope>
    <source>
        <strain evidence="1">FP105234-sp</strain>
    </source>
</reference>